<feature type="transmembrane region" description="Helical" evidence="8">
    <location>
        <begin position="149"/>
        <end position="173"/>
    </location>
</feature>
<feature type="transmembrane region" description="Helical" evidence="8">
    <location>
        <begin position="179"/>
        <end position="198"/>
    </location>
</feature>
<evidence type="ECO:0000256" key="7">
    <source>
        <dbReference type="ARBA" id="ARBA00023136"/>
    </source>
</evidence>
<keyword evidence="5 8" id="KW-0812">Transmembrane</keyword>
<dbReference type="GO" id="GO:0015920">
    <property type="term" value="P:lipopolysaccharide transport"/>
    <property type="evidence" value="ECO:0007669"/>
    <property type="project" value="TreeGrafter"/>
</dbReference>
<dbReference type="AlphaFoldDB" id="A0A1U7PI12"/>
<dbReference type="InterPro" id="IPR047817">
    <property type="entry name" value="ABC2_TM_bact-type"/>
</dbReference>
<evidence type="ECO:0000256" key="6">
    <source>
        <dbReference type="ARBA" id="ARBA00022989"/>
    </source>
</evidence>
<reference evidence="11" key="1">
    <citation type="submission" date="2017-01" db="EMBL/GenBank/DDBJ databases">
        <authorList>
            <person name="Varghese N."/>
            <person name="Submissions S."/>
        </authorList>
    </citation>
    <scope>NUCLEOTIDE SEQUENCE [LARGE SCALE GENOMIC DNA]</scope>
    <source>
        <strain evidence="11">MNA4</strain>
    </source>
</reference>
<dbReference type="PANTHER" id="PTHR30413">
    <property type="entry name" value="INNER MEMBRANE TRANSPORT PERMEASE"/>
    <property type="match status" value="1"/>
</dbReference>
<evidence type="ECO:0000256" key="2">
    <source>
        <dbReference type="ARBA" id="ARBA00007783"/>
    </source>
</evidence>
<feature type="transmembrane region" description="Helical" evidence="8">
    <location>
        <begin position="239"/>
        <end position="258"/>
    </location>
</feature>
<feature type="transmembrane region" description="Helical" evidence="8">
    <location>
        <begin position="67"/>
        <end position="84"/>
    </location>
</feature>
<dbReference type="Pfam" id="PF01061">
    <property type="entry name" value="ABC2_membrane"/>
    <property type="match status" value="1"/>
</dbReference>
<dbReference type="PANTHER" id="PTHR30413:SF10">
    <property type="entry name" value="CAPSULE POLYSACCHARIDE EXPORT INNER-MEMBRANE PROTEIN CTRC"/>
    <property type="match status" value="1"/>
</dbReference>
<comment type="similarity">
    <text evidence="2 8">Belongs to the ABC-2 integral membrane protein family.</text>
</comment>
<gene>
    <name evidence="10" type="ORF">SAMN05428946_0670</name>
</gene>
<dbReference type="OrthoDB" id="9794365at2"/>
<evidence type="ECO:0000256" key="4">
    <source>
        <dbReference type="ARBA" id="ARBA00022475"/>
    </source>
</evidence>
<name>A0A1U7PI12_9BACI</name>
<evidence type="ECO:0000256" key="3">
    <source>
        <dbReference type="ARBA" id="ARBA00022448"/>
    </source>
</evidence>
<comment type="subcellular location">
    <subcellularLocation>
        <location evidence="1 8">Cell membrane</location>
        <topology evidence="1 8">Multi-pass membrane protein</topology>
    </subcellularLocation>
</comment>
<feature type="transmembrane region" description="Helical" evidence="8">
    <location>
        <begin position="34"/>
        <end position="55"/>
    </location>
</feature>
<evidence type="ECO:0000256" key="8">
    <source>
        <dbReference type="RuleBase" id="RU361157"/>
    </source>
</evidence>
<evidence type="ECO:0000259" key="9">
    <source>
        <dbReference type="PROSITE" id="PS51012"/>
    </source>
</evidence>
<accession>A0A1U7PI12</accession>
<dbReference type="Proteomes" id="UP000187550">
    <property type="component" value="Unassembled WGS sequence"/>
</dbReference>
<dbReference type="EMBL" id="FTPL01000001">
    <property type="protein sequence ID" value="SIT70965.1"/>
    <property type="molecule type" value="Genomic_DNA"/>
</dbReference>
<feature type="transmembrane region" description="Helical" evidence="8">
    <location>
        <begin position="115"/>
        <end position="137"/>
    </location>
</feature>
<dbReference type="RefSeq" id="WP_076756927.1">
    <property type="nucleotide sequence ID" value="NZ_FTPL01000001.1"/>
</dbReference>
<evidence type="ECO:0000313" key="10">
    <source>
        <dbReference type="EMBL" id="SIT70965.1"/>
    </source>
</evidence>
<keyword evidence="7 8" id="KW-0472">Membrane</keyword>
<evidence type="ECO:0000313" key="11">
    <source>
        <dbReference type="Proteomes" id="UP000187550"/>
    </source>
</evidence>
<dbReference type="STRING" id="550447.SAMN05428946_0670"/>
<keyword evidence="11" id="KW-1185">Reference proteome</keyword>
<keyword evidence="6 8" id="KW-1133">Transmembrane helix</keyword>
<sequence length="268" mass="31444">MNSLVKLLKEQYQSIYLIQRLALFQLKIDNRNNYLGLVWEVMNPAIQMAMYWFVFGLGLRGNQDVDGVPFVFWMLAGISMWFFMNQGILDGTKSIHQKFNMVAKMNFPLSTLPSYVITGKLYGHLALLGIVMVAFWISGYHPTIYYIQLIYFIGLSYSFAFAITLLTSTLAVVVRDVQMIIQSLLRIMFFLSPILWLPDRLPETMQKFMKFNPFYYLSNGYRAALLYNDWYIIDHWKMTLYNLGLLTFILMLGASAHYKFRDRFSDFI</sequence>
<protein>
    <recommendedName>
        <fullName evidence="8">Transport permease protein</fullName>
    </recommendedName>
</protein>
<proteinExistence type="inferred from homology"/>
<organism evidence="10 11">
    <name type="scientific">Edaphobacillus lindanitolerans</name>
    <dbReference type="NCBI Taxonomy" id="550447"/>
    <lineage>
        <taxon>Bacteria</taxon>
        <taxon>Bacillati</taxon>
        <taxon>Bacillota</taxon>
        <taxon>Bacilli</taxon>
        <taxon>Bacillales</taxon>
        <taxon>Bacillaceae</taxon>
        <taxon>Edaphobacillus</taxon>
    </lineage>
</organism>
<feature type="domain" description="ABC transmembrane type-2" evidence="9">
    <location>
        <begin position="35"/>
        <end position="261"/>
    </location>
</feature>
<dbReference type="GO" id="GO:0005886">
    <property type="term" value="C:plasma membrane"/>
    <property type="evidence" value="ECO:0007669"/>
    <property type="project" value="UniProtKB-SubCell"/>
</dbReference>
<dbReference type="GO" id="GO:0140359">
    <property type="term" value="F:ABC-type transporter activity"/>
    <property type="evidence" value="ECO:0007669"/>
    <property type="project" value="InterPro"/>
</dbReference>
<dbReference type="InterPro" id="IPR013525">
    <property type="entry name" value="ABC2_TM"/>
</dbReference>
<keyword evidence="4 8" id="KW-1003">Cell membrane</keyword>
<dbReference type="PROSITE" id="PS51012">
    <property type="entry name" value="ABC_TM2"/>
    <property type="match status" value="1"/>
</dbReference>
<evidence type="ECO:0000256" key="5">
    <source>
        <dbReference type="ARBA" id="ARBA00022692"/>
    </source>
</evidence>
<evidence type="ECO:0000256" key="1">
    <source>
        <dbReference type="ARBA" id="ARBA00004651"/>
    </source>
</evidence>
<keyword evidence="3 8" id="KW-0813">Transport</keyword>